<gene>
    <name evidence="1" type="ORF">ACFP1K_27515</name>
</gene>
<protein>
    <submittedName>
        <fullName evidence="1">Uncharacterized protein</fullName>
    </submittedName>
</protein>
<dbReference type="Proteomes" id="UP001596137">
    <property type="component" value="Unassembled WGS sequence"/>
</dbReference>
<sequence length="456" mass="48866">MANTGDGGIFDLGELRNLIDELGNVPSEERESMLAELAGGDDGDDRSDRAVPAADVLSFPPVELADPEELAASVLEVPLVRDAVRLAGWTGSREVTPEGMPLPEDADLAVADLGLDLARLRLVWIVAVNTGLLRISRASASPGPGLPPGLLEFWDGVVMDVLDRTDEGLTGSAVVDEHLTEMLATIYATTDGITYGALVEGMLQAHEIACQARPGEMRRLREILPAELDGALDLLRYCGLFRQDGDAVRLSPLGVWAVRQDLLREGHDAPLLSEVEEFAELSAVELVEAMLSGQAPSSAPTLWVERRAAEDAARELIKVAASGTAGQRGVIGTVLEEMGPEAEPAMREALAEPAMWRHAAVWLGVRDLDAPALSEEDGTWLAVDTLATLLYIPDVQEAMGEFEALEPGDELLRLIEDISRSPHPDALAVLDLLATRHPDTVTAKAARKAAMKSRSR</sequence>
<reference evidence="2" key="1">
    <citation type="journal article" date="2019" name="Int. J. Syst. Evol. Microbiol.">
        <title>The Global Catalogue of Microorganisms (GCM) 10K type strain sequencing project: providing services to taxonomists for standard genome sequencing and annotation.</title>
        <authorList>
            <consortium name="The Broad Institute Genomics Platform"/>
            <consortium name="The Broad Institute Genome Sequencing Center for Infectious Disease"/>
            <person name="Wu L."/>
            <person name="Ma J."/>
        </authorList>
    </citation>
    <scope>NUCLEOTIDE SEQUENCE [LARGE SCALE GENOMIC DNA]</scope>
    <source>
        <strain evidence="2">JCM 30346</strain>
    </source>
</reference>
<dbReference type="EMBL" id="JBHSRF010000052">
    <property type="protein sequence ID" value="MFC6084939.1"/>
    <property type="molecule type" value="Genomic_DNA"/>
</dbReference>
<dbReference type="RefSeq" id="WP_380758540.1">
    <property type="nucleotide sequence ID" value="NZ_JBHSRF010000052.1"/>
</dbReference>
<keyword evidence="2" id="KW-1185">Reference proteome</keyword>
<name>A0ABW1NNL5_9ACTN</name>
<organism evidence="1 2">
    <name type="scientific">Sphaerisporangium aureirubrum</name>
    <dbReference type="NCBI Taxonomy" id="1544736"/>
    <lineage>
        <taxon>Bacteria</taxon>
        <taxon>Bacillati</taxon>
        <taxon>Actinomycetota</taxon>
        <taxon>Actinomycetes</taxon>
        <taxon>Streptosporangiales</taxon>
        <taxon>Streptosporangiaceae</taxon>
        <taxon>Sphaerisporangium</taxon>
    </lineage>
</organism>
<evidence type="ECO:0000313" key="2">
    <source>
        <dbReference type="Proteomes" id="UP001596137"/>
    </source>
</evidence>
<proteinExistence type="predicted"/>
<comment type="caution">
    <text evidence="1">The sequence shown here is derived from an EMBL/GenBank/DDBJ whole genome shotgun (WGS) entry which is preliminary data.</text>
</comment>
<accession>A0ABW1NNL5</accession>
<evidence type="ECO:0000313" key="1">
    <source>
        <dbReference type="EMBL" id="MFC6084939.1"/>
    </source>
</evidence>